<keyword evidence="3" id="KW-0804">Transcription</keyword>
<evidence type="ECO:0000256" key="1">
    <source>
        <dbReference type="ARBA" id="ARBA00023015"/>
    </source>
</evidence>
<sequence>MVTMRDVAARANVSIATVSFVLNGTKRVAPETRARIEAAIEELNYRRNVVARALASSRTRILALLHPDLESRPNATVIQFVMGAAHGARARGYDLVLWPVNDDEQMSHLLAGGLVDGALLMEVQIRDSRVERLVASGLPFALIGRTEDDDLPYVDIDFAATVHEAVAHLRSYGHERIALVTQHTKGGPGPGRIMRVESAYRDAIEPLGVPPVIVAVESTSAGGREAARTLCVEHPDRTAVILVNEGASAGLAKGLRAAGRAIPGDVSVISASTTRELGEMIEPELTVMAAPAGELARLAVDALIDQLEGVPDTPPHTLIPCTLVPGESVGPVTVS</sequence>
<dbReference type="Pfam" id="PF00356">
    <property type="entry name" value="LacI"/>
    <property type="match status" value="1"/>
</dbReference>
<dbReference type="GO" id="GO:0003700">
    <property type="term" value="F:DNA-binding transcription factor activity"/>
    <property type="evidence" value="ECO:0007669"/>
    <property type="project" value="TreeGrafter"/>
</dbReference>
<dbReference type="Pfam" id="PF13377">
    <property type="entry name" value="Peripla_BP_3"/>
    <property type="match status" value="1"/>
</dbReference>
<evidence type="ECO:0000313" key="5">
    <source>
        <dbReference type="EMBL" id="SBO99759.1"/>
    </source>
</evidence>
<dbReference type="SUPFAM" id="SSF47413">
    <property type="entry name" value="lambda repressor-like DNA-binding domains"/>
    <property type="match status" value="1"/>
</dbReference>
<keyword evidence="1" id="KW-0805">Transcription regulation</keyword>
<dbReference type="AlphaFoldDB" id="A0A1M4ELP7"/>
<feature type="domain" description="HTH lacI-type" evidence="4">
    <location>
        <begin position="2"/>
        <end position="56"/>
    </location>
</feature>
<accession>A0A1M4ELP7</accession>
<evidence type="ECO:0000256" key="2">
    <source>
        <dbReference type="ARBA" id="ARBA00023125"/>
    </source>
</evidence>
<dbReference type="InterPro" id="IPR046335">
    <property type="entry name" value="LacI/GalR-like_sensor"/>
</dbReference>
<dbReference type="PANTHER" id="PTHR30146">
    <property type="entry name" value="LACI-RELATED TRANSCRIPTIONAL REPRESSOR"/>
    <property type="match status" value="1"/>
</dbReference>
<dbReference type="PROSITE" id="PS00356">
    <property type="entry name" value="HTH_LACI_1"/>
    <property type="match status" value="1"/>
</dbReference>
<dbReference type="InterPro" id="IPR010982">
    <property type="entry name" value="Lambda_DNA-bd_dom_sf"/>
</dbReference>
<dbReference type="RefSeq" id="WP_225268401.1">
    <property type="nucleotide sequence ID" value="NZ_CP084058.1"/>
</dbReference>
<proteinExistence type="predicted"/>
<dbReference type="GO" id="GO:0000976">
    <property type="term" value="F:transcription cis-regulatory region binding"/>
    <property type="evidence" value="ECO:0007669"/>
    <property type="project" value="TreeGrafter"/>
</dbReference>
<organism evidence="5">
    <name type="scientific">Nonomuraea gerenzanensis</name>
    <dbReference type="NCBI Taxonomy" id="93944"/>
    <lineage>
        <taxon>Bacteria</taxon>
        <taxon>Bacillati</taxon>
        <taxon>Actinomycetota</taxon>
        <taxon>Actinomycetes</taxon>
        <taxon>Streptosporangiales</taxon>
        <taxon>Streptosporangiaceae</taxon>
        <taxon>Nonomuraea</taxon>
    </lineage>
</organism>
<gene>
    <name evidence="5" type="ORF">BN4615_P9275</name>
</gene>
<keyword evidence="2" id="KW-0238">DNA-binding</keyword>
<evidence type="ECO:0000256" key="3">
    <source>
        <dbReference type="ARBA" id="ARBA00023163"/>
    </source>
</evidence>
<evidence type="ECO:0000259" key="4">
    <source>
        <dbReference type="PROSITE" id="PS50932"/>
    </source>
</evidence>
<dbReference type="PANTHER" id="PTHR30146:SF109">
    <property type="entry name" value="HTH-TYPE TRANSCRIPTIONAL REGULATOR GALS"/>
    <property type="match status" value="1"/>
</dbReference>
<reference evidence="5" key="1">
    <citation type="submission" date="2016-04" db="EMBL/GenBank/DDBJ databases">
        <authorList>
            <person name="Evans L.H."/>
            <person name="Alamgir A."/>
            <person name="Owens N."/>
            <person name="Weber N.D."/>
            <person name="Virtaneva K."/>
            <person name="Barbian K."/>
            <person name="Babar A."/>
            <person name="Rosenke K."/>
        </authorList>
    </citation>
    <scope>NUCLEOTIDE SEQUENCE</scope>
    <source>
        <strain evidence="5">Nono1</strain>
    </source>
</reference>
<dbReference type="EMBL" id="LT559118">
    <property type="protein sequence ID" value="SBO99759.1"/>
    <property type="molecule type" value="Genomic_DNA"/>
</dbReference>
<dbReference type="PROSITE" id="PS50932">
    <property type="entry name" value="HTH_LACI_2"/>
    <property type="match status" value="1"/>
</dbReference>
<dbReference type="SMART" id="SM00354">
    <property type="entry name" value="HTH_LACI"/>
    <property type="match status" value="1"/>
</dbReference>
<dbReference type="InterPro" id="IPR000843">
    <property type="entry name" value="HTH_LacI"/>
</dbReference>
<dbReference type="Gene3D" id="3.40.50.2300">
    <property type="match status" value="2"/>
</dbReference>
<dbReference type="CDD" id="cd01392">
    <property type="entry name" value="HTH_LacI"/>
    <property type="match status" value="1"/>
</dbReference>
<dbReference type="InterPro" id="IPR028082">
    <property type="entry name" value="Peripla_BP_I"/>
</dbReference>
<dbReference type="SUPFAM" id="SSF53822">
    <property type="entry name" value="Periplasmic binding protein-like I"/>
    <property type="match status" value="1"/>
</dbReference>
<name>A0A1M4ELP7_9ACTN</name>
<dbReference type="Gene3D" id="1.10.260.40">
    <property type="entry name" value="lambda repressor-like DNA-binding domains"/>
    <property type="match status" value="1"/>
</dbReference>
<protein>
    <submittedName>
        <fullName evidence="5">Putative LacI-family transcriptional regulator</fullName>
    </submittedName>
</protein>